<gene>
    <name evidence="2" type="ORF">NTEN_LOCUS9589</name>
</gene>
<protein>
    <submittedName>
        <fullName evidence="2">Uncharacterized protein</fullName>
    </submittedName>
</protein>
<keyword evidence="1" id="KW-1133">Transmembrane helix</keyword>
<organism evidence="2 3">
    <name type="scientific">Nesidiocoris tenuis</name>
    <dbReference type="NCBI Taxonomy" id="355587"/>
    <lineage>
        <taxon>Eukaryota</taxon>
        <taxon>Metazoa</taxon>
        <taxon>Ecdysozoa</taxon>
        <taxon>Arthropoda</taxon>
        <taxon>Hexapoda</taxon>
        <taxon>Insecta</taxon>
        <taxon>Pterygota</taxon>
        <taxon>Neoptera</taxon>
        <taxon>Paraneoptera</taxon>
        <taxon>Hemiptera</taxon>
        <taxon>Heteroptera</taxon>
        <taxon>Panheteroptera</taxon>
        <taxon>Cimicomorpha</taxon>
        <taxon>Miridae</taxon>
        <taxon>Dicyphina</taxon>
        <taxon>Nesidiocoris</taxon>
    </lineage>
</organism>
<feature type="non-terminal residue" evidence="2">
    <location>
        <position position="86"/>
    </location>
</feature>
<dbReference type="EMBL" id="CADCXU010014460">
    <property type="protein sequence ID" value="CAB0004112.1"/>
    <property type="molecule type" value="Genomic_DNA"/>
</dbReference>
<evidence type="ECO:0000313" key="3">
    <source>
        <dbReference type="Proteomes" id="UP000479000"/>
    </source>
</evidence>
<dbReference type="AlphaFoldDB" id="A0A6H5GL45"/>
<keyword evidence="3" id="KW-1185">Reference proteome</keyword>
<dbReference type="Proteomes" id="UP000479000">
    <property type="component" value="Unassembled WGS sequence"/>
</dbReference>
<name>A0A6H5GL45_9HEMI</name>
<feature type="transmembrane region" description="Helical" evidence="1">
    <location>
        <begin position="43"/>
        <end position="63"/>
    </location>
</feature>
<keyword evidence="1" id="KW-0812">Transmembrane</keyword>
<keyword evidence="1" id="KW-0472">Membrane</keyword>
<evidence type="ECO:0000256" key="1">
    <source>
        <dbReference type="SAM" id="Phobius"/>
    </source>
</evidence>
<reference evidence="2 3" key="1">
    <citation type="submission" date="2020-02" db="EMBL/GenBank/DDBJ databases">
        <authorList>
            <person name="Ferguson B K."/>
        </authorList>
    </citation>
    <scope>NUCLEOTIDE SEQUENCE [LARGE SCALE GENOMIC DNA]</scope>
</reference>
<proteinExistence type="predicted"/>
<sequence>MLNFYIKNSKLFIRSCYSASLPSGPWLGRLYNARIPTRIEKKIFLMCSCLMTVCSFLVIGVVLHCPDHDFTDIRQNHGGKNIGWRP</sequence>
<evidence type="ECO:0000313" key="2">
    <source>
        <dbReference type="EMBL" id="CAB0004112.1"/>
    </source>
</evidence>
<accession>A0A6H5GL45</accession>